<feature type="transmembrane region" description="Helical" evidence="1">
    <location>
        <begin position="50"/>
        <end position="68"/>
    </location>
</feature>
<feature type="transmembrane region" description="Helical" evidence="1">
    <location>
        <begin position="28"/>
        <end position="45"/>
    </location>
</feature>
<feature type="transmembrane region" description="Helical" evidence="1">
    <location>
        <begin position="80"/>
        <end position="102"/>
    </location>
</feature>
<evidence type="ECO:0000313" key="2">
    <source>
        <dbReference type="EMBL" id="KAK9299132.1"/>
    </source>
</evidence>
<protein>
    <submittedName>
        <fullName evidence="2">Uncharacterized protein</fullName>
    </submittedName>
</protein>
<reference evidence="2 3" key="1">
    <citation type="submission" date="2024-05" db="EMBL/GenBank/DDBJ databases">
        <title>The nuclear and mitochondrial genome assemblies of Tetragonisca angustula (Apidae: Meliponini), a tiny yet remarkable pollinator in the Neotropics.</title>
        <authorList>
            <person name="Ferrari R."/>
            <person name="Ricardo P.C."/>
            <person name="Dias F.C."/>
            <person name="Araujo N.S."/>
            <person name="Soares D.O."/>
            <person name="Zhou Q.-S."/>
            <person name="Zhu C.-D."/>
            <person name="Coutinho L."/>
            <person name="Airas M.C."/>
            <person name="Batista T.M."/>
        </authorList>
    </citation>
    <scope>NUCLEOTIDE SEQUENCE [LARGE SCALE GENOMIC DNA]</scope>
    <source>
        <strain evidence="2">ASF017062</strain>
        <tissue evidence="2">Abdomen</tissue>
    </source>
</reference>
<dbReference type="Proteomes" id="UP001432146">
    <property type="component" value="Unassembled WGS sequence"/>
</dbReference>
<name>A0AAW0ZNF1_9HYME</name>
<organism evidence="2 3">
    <name type="scientific">Tetragonisca angustula</name>
    <dbReference type="NCBI Taxonomy" id="166442"/>
    <lineage>
        <taxon>Eukaryota</taxon>
        <taxon>Metazoa</taxon>
        <taxon>Ecdysozoa</taxon>
        <taxon>Arthropoda</taxon>
        <taxon>Hexapoda</taxon>
        <taxon>Insecta</taxon>
        <taxon>Pterygota</taxon>
        <taxon>Neoptera</taxon>
        <taxon>Endopterygota</taxon>
        <taxon>Hymenoptera</taxon>
        <taxon>Apocrita</taxon>
        <taxon>Aculeata</taxon>
        <taxon>Apoidea</taxon>
        <taxon>Anthophila</taxon>
        <taxon>Apidae</taxon>
        <taxon>Tetragonisca</taxon>
    </lineage>
</organism>
<keyword evidence="1" id="KW-0472">Membrane</keyword>
<gene>
    <name evidence="2" type="ORF">QLX08_007750</name>
</gene>
<dbReference type="EMBL" id="JAWNGG020000155">
    <property type="protein sequence ID" value="KAK9299132.1"/>
    <property type="molecule type" value="Genomic_DNA"/>
</dbReference>
<feature type="transmembrane region" description="Helical" evidence="1">
    <location>
        <begin position="123"/>
        <end position="142"/>
    </location>
</feature>
<keyword evidence="1" id="KW-0812">Transmembrane</keyword>
<comment type="caution">
    <text evidence="2">The sequence shown here is derived from an EMBL/GenBank/DDBJ whole genome shotgun (WGS) entry which is preliminary data.</text>
</comment>
<sequence length="152" mass="17482">MENMSQVTKAEEDLSYVTRYVELFPSPIGAWPVSPCFFFLSRILLRIRNVLSYFLLLPIMVPSLMHMFLKTNSVKVILRIMGPTINCIMQFCKYTILLRQMSRIQKSAKAIKEDLTSATEEKILRRIVVFAAITMYGGLFLFSKELSSPLTT</sequence>
<proteinExistence type="predicted"/>
<dbReference type="AlphaFoldDB" id="A0AAW0ZNF1"/>
<evidence type="ECO:0000313" key="3">
    <source>
        <dbReference type="Proteomes" id="UP001432146"/>
    </source>
</evidence>
<evidence type="ECO:0000256" key="1">
    <source>
        <dbReference type="SAM" id="Phobius"/>
    </source>
</evidence>
<keyword evidence="3" id="KW-1185">Reference proteome</keyword>
<accession>A0AAW0ZNF1</accession>
<keyword evidence="1" id="KW-1133">Transmembrane helix</keyword>